<reference evidence="1 2" key="1">
    <citation type="submission" date="2019-11" db="EMBL/GenBank/DDBJ databases">
        <authorList>
            <person name="Yang C."/>
            <person name="Li F."/>
        </authorList>
    </citation>
    <scope>NUCLEOTIDE SEQUENCE [LARGE SCALE GENOMIC DNA]</scope>
    <source>
        <strain evidence="1">KB4526</strain>
        <tissue evidence="1">Muscle</tissue>
    </source>
</reference>
<dbReference type="EMBL" id="VOAJ01006355">
    <property type="protein sequence ID" value="KAF0872738.1"/>
    <property type="molecule type" value="Genomic_DNA"/>
</dbReference>
<gene>
    <name evidence="1" type="ORF">FOF47_R05641</name>
</gene>
<proteinExistence type="predicted"/>
<evidence type="ECO:0000313" key="1">
    <source>
        <dbReference type="EMBL" id="KAF0872738.1"/>
    </source>
</evidence>
<name>A0A6G1AAA8_CROCR</name>
<accession>A0A6G1AAA8</accession>
<protein>
    <submittedName>
        <fullName evidence="1">LORF2 protein</fullName>
    </submittedName>
</protein>
<feature type="non-terminal residue" evidence="1">
    <location>
        <position position="224"/>
    </location>
</feature>
<evidence type="ECO:0000313" key="2">
    <source>
        <dbReference type="Proteomes" id="UP000475037"/>
    </source>
</evidence>
<keyword evidence="2" id="KW-1185">Reference proteome</keyword>
<organism evidence="1 2">
    <name type="scientific">Crocuta crocuta</name>
    <name type="common">Spotted hyena</name>
    <dbReference type="NCBI Taxonomy" id="9678"/>
    <lineage>
        <taxon>Eukaryota</taxon>
        <taxon>Metazoa</taxon>
        <taxon>Chordata</taxon>
        <taxon>Craniata</taxon>
        <taxon>Vertebrata</taxon>
        <taxon>Euteleostomi</taxon>
        <taxon>Mammalia</taxon>
        <taxon>Eutheria</taxon>
        <taxon>Laurasiatheria</taxon>
        <taxon>Carnivora</taxon>
        <taxon>Feliformia</taxon>
        <taxon>Hyaenidae</taxon>
        <taxon>Crocuta</taxon>
    </lineage>
</organism>
<dbReference type="AlphaFoldDB" id="A0A6G1AAA8"/>
<sequence>NNKKIYNPVKKWVKVMQRHFSKEDMQMSSKYMKRCSTSFILKEMQIKIMRHHFTPAQMTVIIKTDNNKCLQGCGEIGPFVHCWWSCRMAHLLWKAPLWRTVWRFLKKLKIELPYDPAIALFRYLSRGCRWTLVPPMFIAALSTISKVWKEPKCPLTDEWIKKMWYVHTHIDTHRHTHNGVFSAVKQNEILPFVTTWMELECVMLSETSQSEKDKYHMTSLKYGI</sequence>
<comment type="caution">
    <text evidence="1">The sequence shown here is derived from an EMBL/GenBank/DDBJ whole genome shotgun (WGS) entry which is preliminary data.</text>
</comment>
<dbReference type="Proteomes" id="UP000475037">
    <property type="component" value="Unassembled WGS sequence"/>
</dbReference>
<feature type="non-terminal residue" evidence="1">
    <location>
        <position position="1"/>
    </location>
</feature>